<dbReference type="PANTHER" id="PTHR35605">
    <property type="entry name" value="ECP2 EFFECTOR PROTEIN DOMAIN-CONTAINING PROTEIN-RELATED"/>
    <property type="match status" value="1"/>
</dbReference>
<gene>
    <name evidence="2" type="ORF">QBC38DRAFT_474674</name>
</gene>
<feature type="chain" id="PRO_5042856164" description="Secreted protein" evidence="1">
    <location>
        <begin position="20"/>
        <end position="224"/>
    </location>
</feature>
<dbReference type="EMBL" id="MU865317">
    <property type="protein sequence ID" value="KAK4228548.1"/>
    <property type="molecule type" value="Genomic_DNA"/>
</dbReference>
<reference evidence="2" key="1">
    <citation type="journal article" date="2023" name="Mol. Phylogenet. Evol.">
        <title>Genome-scale phylogeny and comparative genomics of the fungal order Sordariales.</title>
        <authorList>
            <person name="Hensen N."/>
            <person name="Bonometti L."/>
            <person name="Westerberg I."/>
            <person name="Brannstrom I.O."/>
            <person name="Guillou S."/>
            <person name="Cros-Aarteil S."/>
            <person name="Calhoun S."/>
            <person name="Haridas S."/>
            <person name="Kuo A."/>
            <person name="Mondo S."/>
            <person name="Pangilinan J."/>
            <person name="Riley R."/>
            <person name="LaButti K."/>
            <person name="Andreopoulos B."/>
            <person name="Lipzen A."/>
            <person name="Chen C."/>
            <person name="Yan M."/>
            <person name="Daum C."/>
            <person name="Ng V."/>
            <person name="Clum A."/>
            <person name="Steindorff A."/>
            <person name="Ohm R.A."/>
            <person name="Martin F."/>
            <person name="Silar P."/>
            <person name="Natvig D.O."/>
            <person name="Lalanne C."/>
            <person name="Gautier V."/>
            <person name="Ament-Velasquez S.L."/>
            <person name="Kruys A."/>
            <person name="Hutchinson M.I."/>
            <person name="Powell A.J."/>
            <person name="Barry K."/>
            <person name="Miller A.N."/>
            <person name="Grigoriev I.V."/>
            <person name="Debuchy R."/>
            <person name="Gladieux P."/>
            <person name="Hiltunen Thoren M."/>
            <person name="Johannesson H."/>
        </authorList>
    </citation>
    <scope>NUCLEOTIDE SEQUENCE</scope>
    <source>
        <strain evidence="2">CBS 990.96</strain>
    </source>
</reference>
<sequence>MKGTTFLSTIAILLVGVHGLATPARRSDEADSPIPEGFAVVDLEWVVETTPGGPNVTLTGTVQQIHEKLTEINPNWDEDFAPVIAKRKAQVLAARASSTPEANGGLEKRDWTICGAAGRGHKNAGLNPIIDGVAYLRTLSGQASRGPGPRSCGQVSCSWDSAIWYCNNNSFTKLMPWFHIANAAQVLLNECSFKEGGSWLLKGERWHDDGWFAIVARNPSCNTY</sequence>
<evidence type="ECO:0000313" key="2">
    <source>
        <dbReference type="EMBL" id="KAK4228548.1"/>
    </source>
</evidence>
<evidence type="ECO:0008006" key="4">
    <source>
        <dbReference type="Google" id="ProtNLM"/>
    </source>
</evidence>
<dbReference type="Proteomes" id="UP001301958">
    <property type="component" value="Unassembled WGS sequence"/>
</dbReference>
<dbReference type="PANTHER" id="PTHR35605:SF1">
    <property type="entry name" value="ECP2 EFFECTOR PROTEIN DOMAIN-CONTAINING PROTEIN-RELATED"/>
    <property type="match status" value="1"/>
</dbReference>
<reference evidence="2" key="2">
    <citation type="submission" date="2023-05" db="EMBL/GenBank/DDBJ databases">
        <authorList>
            <consortium name="Lawrence Berkeley National Laboratory"/>
            <person name="Steindorff A."/>
            <person name="Hensen N."/>
            <person name="Bonometti L."/>
            <person name="Westerberg I."/>
            <person name="Brannstrom I.O."/>
            <person name="Guillou S."/>
            <person name="Cros-Aarteil S."/>
            <person name="Calhoun S."/>
            <person name="Haridas S."/>
            <person name="Kuo A."/>
            <person name="Mondo S."/>
            <person name="Pangilinan J."/>
            <person name="Riley R."/>
            <person name="Labutti K."/>
            <person name="Andreopoulos B."/>
            <person name="Lipzen A."/>
            <person name="Chen C."/>
            <person name="Yanf M."/>
            <person name="Daum C."/>
            <person name="Ng V."/>
            <person name="Clum A."/>
            <person name="Ohm R."/>
            <person name="Martin F."/>
            <person name="Silar P."/>
            <person name="Natvig D."/>
            <person name="Lalanne C."/>
            <person name="Gautier V."/>
            <person name="Ament-Velasquez S.L."/>
            <person name="Kruys A."/>
            <person name="Hutchinson M.I."/>
            <person name="Powell A.J."/>
            <person name="Barry K."/>
            <person name="Miller A.N."/>
            <person name="Grigoriev I.V."/>
            <person name="Debuchy R."/>
            <person name="Gladieux P."/>
            <person name="Thoren M.H."/>
            <person name="Johannesson H."/>
        </authorList>
    </citation>
    <scope>NUCLEOTIDE SEQUENCE</scope>
    <source>
        <strain evidence="2">CBS 990.96</strain>
    </source>
</reference>
<evidence type="ECO:0000256" key="1">
    <source>
        <dbReference type="SAM" id="SignalP"/>
    </source>
</evidence>
<comment type="caution">
    <text evidence="2">The sequence shown here is derived from an EMBL/GenBank/DDBJ whole genome shotgun (WGS) entry which is preliminary data.</text>
</comment>
<keyword evidence="3" id="KW-1185">Reference proteome</keyword>
<keyword evidence="1" id="KW-0732">Signal</keyword>
<dbReference type="AlphaFoldDB" id="A0AAN7BT26"/>
<proteinExistence type="predicted"/>
<name>A0AAN7BT26_9PEZI</name>
<evidence type="ECO:0000313" key="3">
    <source>
        <dbReference type="Proteomes" id="UP001301958"/>
    </source>
</evidence>
<organism evidence="2 3">
    <name type="scientific">Podospora fimiseda</name>
    <dbReference type="NCBI Taxonomy" id="252190"/>
    <lineage>
        <taxon>Eukaryota</taxon>
        <taxon>Fungi</taxon>
        <taxon>Dikarya</taxon>
        <taxon>Ascomycota</taxon>
        <taxon>Pezizomycotina</taxon>
        <taxon>Sordariomycetes</taxon>
        <taxon>Sordariomycetidae</taxon>
        <taxon>Sordariales</taxon>
        <taxon>Podosporaceae</taxon>
        <taxon>Podospora</taxon>
    </lineage>
</organism>
<protein>
    <recommendedName>
        <fullName evidence="4">Secreted protein</fullName>
    </recommendedName>
</protein>
<feature type="signal peptide" evidence="1">
    <location>
        <begin position="1"/>
        <end position="19"/>
    </location>
</feature>
<accession>A0AAN7BT26</accession>